<feature type="domain" description="ELP1 first N-terminal beta-propeller" evidence="7">
    <location>
        <begin position="1"/>
        <end position="367"/>
    </location>
</feature>
<evidence type="ECO:0000259" key="8">
    <source>
        <dbReference type="Pfam" id="PF23797"/>
    </source>
</evidence>
<dbReference type="GO" id="GO:0005829">
    <property type="term" value="C:cytosol"/>
    <property type="evidence" value="ECO:0007669"/>
    <property type="project" value="TreeGrafter"/>
</dbReference>
<evidence type="ECO:0000313" key="13">
    <source>
        <dbReference type="Proteomes" id="UP000053317"/>
    </source>
</evidence>
<dbReference type="Pfam" id="PF04762">
    <property type="entry name" value="Beta-prop_ELP1_1st"/>
    <property type="match status" value="1"/>
</dbReference>
<feature type="compositionally biased region" description="Basic and acidic residues" evidence="6">
    <location>
        <begin position="195"/>
        <end position="215"/>
    </location>
</feature>
<dbReference type="InterPro" id="IPR056164">
    <property type="entry name" value="Beta-prop_ELP1_1st"/>
</dbReference>
<evidence type="ECO:0000313" key="12">
    <source>
        <dbReference type="EMBL" id="KKY23961.1"/>
    </source>
</evidence>
<dbReference type="Pfam" id="PF23925">
    <property type="entry name" value="A-sol_ELP1"/>
    <property type="match status" value="1"/>
</dbReference>
<evidence type="ECO:0000256" key="6">
    <source>
        <dbReference type="SAM" id="MobiDB-lite"/>
    </source>
</evidence>
<feature type="region of interest" description="Disordered" evidence="6">
    <location>
        <begin position="1191"/>
        <end position="1220"/>
    </location>
</feature>
<keyword evidence="5" id="KW-0539">Nucleus</keyword>
<dbReference type="GO" id="GO:0000049">
    <property type="term" value="F:tRNA binding"/>
    <property type="evidence" value="ECO:0007669"/>
    <property type="project" value="EnsemblFungi"/>
</dbReference>
<feature type="domain" description="ELP1 three-helical bundle" evidence="11">
    <location>
        <begin position="1104"/>
        <end position="1280"/>
    </location>
</feature>
<evidence type="ECO:0000256" key="3">
    <source>
        <dbReference type="ARBA" id="ARBA00022490"/>
    </source>
</evidence>
<dbReference type="GO" id="GO:0042802">
    <property type="term" value="F:identical protein binding"/>
    <property type="evidence" value="ECO:0007669"/>
    <property type="project" value="EnsemblFungi"/>
</dbReference>
<sequence length="1339" mass="149399">MRNLLNVGHKRAALLDASDLPPTATAWDTVTNSLITTFGPTEDSPIIELKRIRWKVVGELETAVGETITSWDAPCPLPDLPCDEVLSLHWFSDSSTACLVLAGGDLVIIRENPAADEDRIEIVGSVDVGISAAAWSPEQELLAIVTRSNTFLFMTKDFDSVNETTFRAEDTHASKHVSVGWGKKETQFQGKRAKALRDPTMPEHVDEGKLSPSDDHRTTISWRGDGAFVAVNSLVSGNRRLIRIFTREGVLDSASEPVDGLEGALSWRPAGNLMASVQRKVDSVDVVFFERNGLRHGQFSLRLSPEDMDTWARSIQLAWNSDSTVLAVNYADRIQLWTMGNYHYYLKQELILGERNLSFSTLQWHPERSLCLSLQEESYISSLEYAFNLNGGSTVQPHDNGTSAVIDGKILKLTPLKLAGVPPPMALSEVEVDESIIDTAINQKGSLIFILTRRGVYVYSWDLASRTISTPTRSKFCEHSIKGHDIALRQITATADDVYYILWNSGESGSHVGRAVPPAYEDFGDISASASLDASFSRITTDIAHEAAWIQSPHVLRRIASEGTNFRPTAGTGPNDLPWFSIMKTPEKTDFSGPVNGFEPYGNQQEVSKFGLSRSGELYANSRVLAKSCTSFVLTPAHLIFTTSNHLLKFVHITEVEDLDVPADTPEIDERCRAVERGAKLVTVTPSNYAVTLQMPRGNLETIYPRALVLAGIRQHIDKKDYKSAYLACRNHQVDTNILSDYQPDQFMSNVSLIVQQLKKQSRMDDFLSKLRDEDVTVTLYQDTLKLQPTNQTTGTIAVHSKRGHTTSISKWPAKGKTNRICDAFLSAFARDPAGRVQNMMTAHVSKHPPDLMAALQLVSKLRETSIEESDSAIVHLCFLSDVNRLYDVALSLYDIPLTLLVAEQSQRDPREYMPFLERLHALPQEYRRRFEIDDYLRNYPKAIASLYELGVHDELERYCIKHSLYTQALALYKHEPAPQMRFKALSHRFGEYLVSQSKNRQAAIIYESLLDYSSAYPLYALAHMWRESLACAAFVDMSDDQRRQTAISLASTLSEHDRDYRAAATIYVDHLRDSETAARLLCRGSYFGDATRVLALHGMREQIPTIVDPGLTEKFGEILELLADCKSQFSAQVSRIEELRIKKAEDPLAFFGGEATADVGMPGDVPDNVSIAPTSASTTGGQSLFTRYGSSKGAGTVASAMSRKTSKTRRKEERKRAMGKKGSVYEEEYLISSVGRCIERVNGALDEIRRLGEGLLRRGMRDRAEILEENVRAIINLSKDSSARVWPQERQDESTVENNEFAHIRPSGGEGVLWDAQQENSGAFKEAPAIREWKDLET</sequence>
<evidence type="ECO:0000259" key="9">
    <source>
        <dbReference type="Pfam" id="PF23878"/>
    </source>
</evidence>
<dbReference type="PIRSF" id="PIRSF017233">
    <property type="entry name" value="IKAP"/>
    <property type="match status" value="1"/>
</dbReference>
<organism evidence="12 13">
    <name type="scientific">Phaeomoniella chlamydospora</name>
    <name type="common">Phaeoacremonium chlamydosporum</name>
    <dbReference type="NCBI Taxonomy" id="158046"/>
    <lineage>
        <taxon>Eukaryota</taxon>
        <taxon>Fungi</taxon>
        <taxon>Dikarya</taxon>
        <taxon>Ascomycota</taxon>
        <taxon>Pezizomycotina</taxon>
        <taxon>Eurotiomycetes</taxon>
        <taxon>Chaetothyriomycetidae</taxon>
        <taxon>Phaeomoniellales</taxon>
        <taxon>Phaeomoniellaceae</taxon>
        <taxon>Phaeomoniella</taxon>
    </lineage>
</organism>
<accession>A0A0G2EPD1</accession>
<reference evidence="12 13" key="2">
    <citation type="submission" date="2015-05" db="EMBL/GenBank/DDBJ databases">
        <authorList>
            <person name="Morales-Cruz A."/>
            <person name="Amrine K.C."/>
            <person name="Cantu D."/>
        </authorList>
    </citation>
    <scope>NUCLEOTIDE SEQUENCE [LARGE SCALE GENOMIC DNA]</scope>
    <source>
        <strain evidence="12">UCRPC4</strain>
    </source>
</reference>
<feature type="region of interest" description="Disordered" evidence="6">
    <location>
        <begin position="191"/>
        <end position="215"/>
    </location>
</feature>
<comment type="pathway">
    <text evidence="1">tRNA modification; 5-methoxycarbonylmethyl-2-thiouridine-tRNA biosynthesis.</text>
</comment>
<feature type="domain" description="ELP1 alpha-solenoid" evidence="10">
    <location>
        <begin position="706"/>
        <end position="920"/>
    </location>
</feature>
<gene>
    <name evidence="12" type="ORF">UCRPC4_g02774</name>
</gene>
<keyword evidence="3 5" id="KW-0963">Cytoplasm</keyword>
<evidence type="ECO:0000256" key="5">
    <source>
        <dbReference type="PIRNR" id="PIRNR017233"/>
    </source>
</evidence>
<dbReference type="SUPFAM" id="SSF82171">
    <property type="entry name" value="DPP6 N-terminal domain-like"/>
    <property type="match status" value="1"/>
</dbReference>
<keyword evidence="13" id="KW-1185">Reference proteome</keyword>
<evidence type="ECO:0000259" key="7">
    <source>
        <dbReference type="Pfam" id="PF04762"/>
    </source>
</evidence>
<evidence type="ECO:0000259" key="10">
    <source>
        <dbReference type="Pfam" id="PF23925"/>
    </source>
</evidence>
<keyword evidence="4" id="KW-0819">tRNA processing</keyword>
<dbReference type="Pfam" id="PF23878">
    <property type="entry name" value="TPR_ELP1"/>
    <property type="match status" value="1"/>
</dbReference>
<dbReference type="PANTHER" id="PTHR12747:SF0">
    <property type="entry name" value="ELONGATOR COMPLEX PROTEIN 1"/>
    <property type="match status" value="1"/>
</dbReference>
<dbReference type="Pfam" id="PF23936">
    <property type="entry name" value="HB_ELP1"/>
    <property type="match status" value="1"/>
</dbReference>
<evidence type="ECO:0000256" key="4">
    <source>
        <dbReference type="ARBA" id="ARBA00022694"/>
    </source>
</evidence>
<feature type="domain" description="ELP1 TPR" evidence="9">
    <location>
        <begin position="929"/>
        <end position="1093"/>
    </location>
</feature>
<feature type="domain" description="ELP1 N-terminal second beta-propeller" evidence="8">
    <location>
        <begin position="405"/>
        <end position="682"/>
    </location>
</feature>
<dbReference type="UniPathway" id="UPA00988"/>
<evidence type="ECO:0000256" key="1">
    <source>
        <dbReference type="ARBA" id="ARBA00005043"/>
    </source>
</evidence>
<dbReference type="InterPro" id="IPR006849">
    <property type="entry name" value="Elp1"/>
</dbReference>
<reference evidence="12 13" key="1">
    <citation type="submission" date="2015-05" db="EMBL/GenBank/DDBJ databases">
        <title>Distinctive expansion of gene families associated with plant cell wall degradation and secondary metabolism in the genomes of grapevine trunk pathogens.</title>
        <authorList>
            <person name="Lawrence D.P."/>
            <person name="Travadon R."/>
            <person name="Rolshausen P.E."/>
            <person name="Baumgartner K."/>
        </authorList>
    </citation>
    <scope>NUCLEOTIDE SEQUENCE [LARGE SCALE GENOMIC DNA]</scope>
    <source>
        <strain evidence="12">UCRPC4</strain>
    </source>
</reference>
<protein>
    <recommendedName>
        <fullName evidence="5">Elongator complex protein 1</fullName>
    </recommendedName>
</protein>
<dbReference type="Proteomes" id="UP000053317">
    <property type="component" value="Unassembled WGS sequence"/>
</dbReference>
<dbReference type="OrthoDB" id="40048at2759"/>
<comment type="subcellular location">
    <subcellularLocation>
        <location evidence="5">Cytoplasm</location>
    </subcellularLocation>
    <subcellularLocation>
        <location evidence="5">Nucleus</location>
    </subcellularLocation>
</comment>
<comment type="function">
    <text evidence="5">Component of the elongator complex which is required for multiple tRNA modifications, including mcm5U (5-methoxycarbonylmethyl uridine), mcm5s2U (5-methoxycarbonylmethyl-2-thiouridine), and ncm5U (5-carbamoylmethyl uridine). The elongator complex catalyzes formation of carboxymethyluridine in the wobble base at position 34 in tRNAs.</text>
</comment>
<dbReference type="InterPro" id="IPR056165">
    <property type="entry name" value="Beta-prop_ELP1_2nd"/>
</dbReference>
<dbReference type="InterPro" id="IPR056167">
    <property type="entry name" value="A-sol_ELP1"/>
</dbReference>
<evidence type="ECO:0000256" key="2">
    <source>
        <dbReference type="ARBA" id="ARBA00006086"/>
    </source>
</evidence>
<comment type="caution">
    <text evidence="12">The sequence shown here is derived from an EMBL/GenBank/DDBJ whole genome shotgun (WGS) entry which is preliminary data.</text>
</comment>
<comment type="similarity">
    <text evidence="2 5">Belongs to the ELP1/IKA1 family.</text>
</comment>
<dbReference type="EMBL" id="LCWF01000064">
    <property type="protein sequence ID" value="KKY23961.1"/>
    <property type="molecule type" value="Genomic_DNA"/>
</dbReference>
<name>A0A0G2EPD1_PHACM</name>
<evidence type="ECO:0000259" key="11">
    <source>
        <dbReference type="Pfam" id="PF23936"/>
    </source>
</evidence>
<dbReference type="InterPro" id="IPR056169">
    <property type="entry name" value="HB_ELP1"/>
</dbReference>
<dbReference type="PANTHER" id="PTHR12747">
    <property type="entry name" value="ELONGATOR COMPLEX PROTEIN 1"/>
    <property type="match status" value="1"/>
</dbReference>
<dbReference type="GO" id="GO:0002926">
    <property type="term" value="P:tRNA wobble base 5-methoxycarbonylmethyl-2-thiouridinylation"/>
    <property type="evidence" value="ECO:0007669"/>
    <property type="project" value="TreeGrafter"/>
</dbReference>
<dbReference type="InterPro" id="IPR056166">
    <property type="entry name" value="TPR_ELP1"/>
</dbReference>
<dbReference type="GO" id="GO:0005634">
    <property type="term" value="C:nucleus"/>
    <property type="evidence" value="ECO:0007669"/>
    <property type="project" value="UniProtKB-SubCell"/>
</dbReference>
<dbReference type="Pfam" id="PF23797">
    <property type="entry name" value="Beta-prop_ELP1_2nd"/>
    <property type="match status" value="1"/>
</dbReference>
<proteinExistence type="inferred from homology"/>
<dbReference type="GO" id="GO:0006357">
    <property type="term" value="P:regulation of transcription by RNA polymerase II"/>
    <property type="evidence" value="ECO:0007669"/>
    <property type="project" value="EnsemblFungi"/>
</dbReference>
<dbReference type="GO" id="GO:0033588">
    <property type="term" value="C:elongator holoenzyme complex"/>
    <property type="evidence" value="ECO:0007669"/>
    <property type="project" value="EnsemblFungi"/>
</dbReference>